<evidence type="ECO:0000313" key="2">
    <source>
        <dbReference type="EMBL" id="NOU88519.1"/>
    </source>
</evidence>
<feature type="region of interest" description="Disordered" evidence="1">
    <location>
        <begin position="1"/>
        <end position="21"/>
    </location>
</feature>
<dbReference type="Proteomes" id="UP000658690">
    <property type="component" value="Unassembled WGS sequence"/>
</dbReference>
<sequence length="173" mass="17478">MSEQGMKTLHQREKKNGRVKVGQKAIPASLPSISSQVKENLGTPVCVVLKDGSLYYGVLNELQGNQVILQGFKGNRKLPRNKDKAKAQISNLGGLGGLLGGGGIGNMLSLLGGGGSGGLFGGGSNGLLGGLGKGGPATGNAGGGGFFGNIGSFFKLGMGVISFIMPLMKNFSI</sequence>
<name>A0ABX1Z8B7_9BACL</name>
<evidence type="ECO:0000313" key="3">
    <source>
        <dbReference type="Proteomes" id="UP000658690"/>
    </source>
</evidence>
<protein>
    <submittedName>
        <fullName evidence="2">Uncharacterized protein</fullName>
    </submittedName>
</protein>
<dbReference type="RefSeq" id="WP_171691531.1">
    <property type="nucleotide sequence ID" value="NZ_WHOC01000121.1"/>
</dbReference>
<reference evidence="2 3" key="1">
    <citation type="submission" date="2019-10" db="EMBL/GenBank/DDBJ databases">
        <title>Description of Paenibacillus choica sp. nov.</title>
        <authorList>
            <person name="Carlier A."/>
            <person name="Qi S."/>
        </authorList>
    </citation>
    <scope>NUCLEOTIDE SEQUENCE [LARGE SCALE GENOMIC DNA]</scope>
    <source>
        <strain evidence="2 3">LMG 31460</strain>
    </source>
</reference>
<organism evidence="2 3">
    <name type="scientific">Paenibacillus germinis</name>
    <dbReference type="NCBI Taxonomy" id="2654979"/>
    <lineage>
        <taxon>Bacteria</taxon>
        <taxon>Bacillati</taxon>
        <taxon>Bacillota</taxon>
        <taxon>Bacilli</taxon>
        <taxon>Bacillales</taxon>
        <taxon>Paenibacillaceae</taxon>
        <taxon>Paenibacillus</taxon>
    </lineage>
</organism>
<proteinExistence type="predicted"/>
<keyword evidence="3" id="KW-1185">Reference proteome</keyword>
<accession>A0ABX1Z8B7</accession>
<gene>
    <name evidence="2" type="ORF">GC102_22585</name>
</gene>
<dbReference type="EMBL" id="WHOC01000121">
    <property type="protein sequence ID" value="NOU88519.1"/>
    <property type="molecule type" value="Genomic_DNA"/>
</dbReference>
<comment type="caution">
    <text evidence="2">The sequence shown here is derived from an EMBL/GenBank/DDBJ whole genome shotgun (WGS) entry which is preliminary data.</text>
</comment>
<evidence type="ECO:0000256" key="1">
    <source>
        <dbReference type="SAM" id="MobiDB-lite"/>
    </source>
</evidence>